<dbReference type="SUPFAM" id="SSF82866">
    <property type="entry name" value="Multidrug efflux transporter AcrB transmembrane domain"/>
    <property type="match status" value="1"/>
</dbReference>
<evidence type="ECO:0000256" key="5">
    <source>
        <dbReference type="ARBA" id="ARBA00022927"/>
    </source>
</evidence>
<dbReference type="GO" id="GO:0015450">
    <property type="term" value="F:protein-transporting ATPase activity"/>
    <property type="evidence" value="ECO:0007669"/>
    <property type="project" value="InterPro"/>
</dbReference>
<dbReference type="NCBIfam" id="TIGR00966">
    <property type="entry name" value="transloc_SecF"/>
    <property type="match status" value="1"/>
</dbReference>
<comment type="function">
    <text evidence="9">Part of the Sec protein translocase complex. Interacts with the SecYEG preprotein conducting channel. SecDF uses the proton motive force (PMF) to complete protein translocation after the ATP-dependent function of SecA.</text>
</comment>
<evidence type="ECO:0000256" key="2">
    <source>
        <dbReference type="ARBA" id="ARBA00022448"/>
    </source>
</evidence>
<comment type="subcellular location">
    <subcellularLocation>
        <location evidence="1 9">Cell membrane</location>
        <topology evidence="1 9">Multi-pass membrane protein</topology>
    </subcellularLocation>
</comment>
<feature type="transmembrane region" description="Helical" evidence="9">
    <location>
        <begin position="143"/>
        <end position="159"/>
    </location>
</feature>
<evidence type="ECO:0000256" key="1">
    <source>
        <dbReference type="ARBA" id="ARBA00004651"/>
    </source>
</evidence>
<evidence type="ECO:0000256" key="4">
    <source>
        <dbReference type="ARBA" id="ARBA00022692"/>
    </source>
</evidence>
<dbReference type="PRINTS" id="PR01755">
    <property type="entry name" value="SECFTRNLCASE"/>
</dbReference>
<dbReference type="InterPro" id="IPR022646">
    <property type="entry name" value="SecD/SecF_CS"/>
</dbReference>
<reference evidence="11 12" key="1">
    <citation type="submission" date="2020-08" db="EMBL/GenBank/DDBJ databases">
        <title>Genomic Encyclopedia of Type Strains, Phase IV (KMG-IV): sequencing the most valuable type-strain genomes for metagenomic binning, comparative biology and taxonomic classification.</title>
        <authorList>
            <person name="Goeker M."/>
        </authorList>
    </citation>
    <scope>NUCLEOTIDE SEQUENCE [LARGE SCALE GENOMIC DNA]</scope>
    <source>
        <strain evidence="11 12">DSM 11275</strain>
    </source>
</reference>
<dbReference type="GO" id="GO:0006605">
    <property type="term" value="P:protein targeting"/>
    <property type="evidence" value="ECO:0007669"/>
    <property type="project" value="UniProtKB-UniRule"/>
</dbReference>
<evidence type="ECO:0000256" key="6">
    <source>
        <dbReference type="ARBA" id="ARBA00022989"/>
    </source>
</evidence>
<dbReference type="Pfam" id="PF02355">
    <property type="entry name" value="SecD_SecF_C"/>
    <property type="match status" value="2"/>
</dbReference>
<keyword evidence="2 9" id="KW-0813">Transport</keyword>
<evidence type="ECO:0000313" key="11">
    <source>
        <dbReference type="EMBL" id="MBB5144479.1"/>
    </source>
</evidence>
<keyword evidence="7 9" id="KW-0811">Translocation</keyword>
<dbReference type="GO" id="GO:0065002">
    <property type="term" value="P:intracellular protein transmembrane transport"/>
    <property type="evidence" value="ECO:0007669"/>
    <property type="project" value="UniProtKB-UniRule"/>
</dbReference>
<keyword evidence="3 9" id="KW-1003">Cell membrane</keyword>
<keyword evidence="5 9" id="KW-0653">Protein transport</keyword>
<dbReference type="PANTHER" id="PTHR30081:SF8">
    <property type="entry name" value="PROTEIN TRANSLOCASE SUBUNIT SECF"/>
    <property type="match status" value="1"/>
</dbReference>
<name>A0A7W8C529_9BACT</name>
<dbReference type="Proteomes" id="UP000539075">
    <property type="component" value="Unassembled WGS sequence"/>
</dbReference>
<evidence type="ECO:0000313" key="12">
    <source>
        <dbReference type="Proteomes" id="UP000539075"/>
    </source>
</evidence>
<dbReference type="Pfam" id="PF07549">
    <property type="entry name" value="Sec_GG"/>
    <property type="match status" value="1"/>
</dbReference>
<dbReference type="InterPro" id="IPR005665">
    <property type="entry name" value="SecF_bac"/>
</dbReference>
<feature type="transmembrane region" description="Helical" evidence="9">
    <location>
        <begin position="240"/>
        <end position="261"/>
    </location>
</feature>
<dbReference type="AlphaFoldDB" id="A0A7W8C529"/>
<dbReference type="GO" id="GO:0043952">
    <property type="term" value="P:protein transport by the Sec complex"/>
    <property type="evidence" value="ECO:0007669"/>
    <property type="project" value="UniProtKB-UniRule"/>
</dbReference>
<dbReference type="GO" id="GO:0005886">
    <property type="term" value="C:plasma membrane"/>
    <property type="evidence" value="ECO:0007669"/>
    <property type="project" value="UniProtKB-SubCell"/>
</dbReference>
<dbReference type="Gene3D" id="1.20.1640.10">
    <property type="entry name" value="Multidrug efflux transporter AcrB transmembrane domain"/>
    <property type="match status" value="1"/>
</dbReference>
<feature type="domain" description="Protein export membrane protein SecD/SecF C-terminal" evidence="10">
    <location>
        <begin position="120"/>
        <end position="175"/>
    </location>
</feature>
<accession>A0A7W8C529</accession>
<proteinExistence type="inferred from homology"/>
<organism evidence="11 12">
    <name type="scientific">Desulfovibrio intestinalis</name>
    <dbReference type="NCBI Taxonomy" id="58621"/>
    <lineage>
        <taxon>Bacteria</taxon>
        <taxon>Pseudomonadati</taxon>
        <taxon>Thermodesulfobacteriota</taxon>
        <taxon>Desulfovibrionia</taxon>
        <taxon>Desulfovibrionales</taxon>
        <taxon>Desulfovibrionaceae</taxon>
        <taxon>Desulfovibrio</taxon>
    </lineage>
</organism>
<keyword evidence="12" id="KW-1185">Reference proteome</keyword>
<feature type="transmembrane region" description="Helical" evidence="9">
    <location>
        <begin position="213"/>
        <end position="234"/>
    </location>
</feature>
<evidence type="ECO:0000256" key="9">
    <source>
        <dbReference type="HAMAP-Rule" id="MF_01464"/>
    </source>
</evidence>
<dbReference type="InterPro" id="IPR048634">
    <property type="entry name" value="SecD_SecF_C"/>
</dbReference>
<comment type="subunit">
    <text evidence="9">Forms a complex with SecD. Part of the essential Sec protein translocation apparatus which comprises SecA, SecYEG and auxiliary proteins SecDF. Other proteins may also be involved.</text>
</comment>
<comment type="caution">
    <text evidence="11">The sequence shown here is derived from an EMBL/GenBank/DDBJ whole genome shotgun (WGS) entry which is preliminary data.</text>
</comment>
<gene>
    <name evidence="9" type="primary">secF</name>
    <name evidence="11" type="ORF">HNQ38_002594</name>
</gene>
<dbReference type="HAMAP" id="MF_01464_B">
    <property type="entry name" value="SecF_B"/>
    <property type="match status" value="1"/>
</dbReference>
<comment type="similarity">
    <text evidence="9">Belongs to the SecD/SecF family. SecF subfamily.</text>
</comment>
<feature type="transmembrane region" description="Helical" evidence="9">
    <location>
        <begin position="20"/>
        <end position="38"/>
    </location>
</feature>
<feature type="transmembrane region" description="Helical" evidence="9">
    <location>
        <begin position="320"/>
        <end position="342"/>
    </location>
</feature>
<feature type="transmembrane region" description="Helical" evidence="9">
    <location>
        <begin position="292"/>
        <end position="314"/>
    </location>
</feature>
<dbReference type="InterPro" id="IPR022813">
    <property type="entry name" value="SecD/SecF_arch_bac"/>
</dbReference>
<dbReference type="PANTHER" id="PTHR30081">
    <property type="entry name" value="PROTEIN-EXPORT MEMBRANE PROTEIN SEC"/>
    <property type="match status" value="1"/>
</dbReference>
<evidence type="ECO:0000256" key="7">
    <source>
        <dbReference type="ARBA" id="ARBA00023010"/>
    </source>
</evidence>
<evidence type="ECO:0000256" key="3">
    <source>
        <dbReference type="ARBA" id="ARBA00022475"/>
    </source>
</evidence>
<dbReference type="EMBL" id="JACHGO010000008">
    <property type="protein sequence ID" value="MBB5144479.1"/>
    <property type="molecule type" value="Genomic_DNA"/>
</dbReference>
<dbReference type="RefSeq" id="WP_183721512.1">
    <property type="nucleotide sequence ID" value="NZ_JACHGO010000008.1"/>
</dbReference>
<protein>
    <recommendedName>
        <fullName evidence="9">Protein-export membrane protein SecF</fullName>
    </recommendedName>
</protein>
<keyword evidence="4 9" id="KW-0812">Transmembrane</keyword>
<evidence type="ECO:0000259" key="10">
    <source>
        <dbReference type="Pfam" id="PF02355"/>
    </source>
</evidence>
<evidence type="ECO:0000256" key="8">
    <source>
        <dbReference type="ARBA" id="ARBA00023136"/>
    </source>
</evidence>
<keyword evidence="6 9" id="KW-1133">Transmembrane helix</keyword>
<keyword evidence="8 9" id="KW-0472">Membrane</keyword>
<feature type="domain" description="Protein export membrane protein SecD/SecF C-terminal" evidence="10">
    <location>
        <begin position="194"/>
        <end position="343"/>
    </location>
</feature>
<dbReference type="InterPro" id="IPR022645">
    <property type="entry name" value="SecD/SecF_bac"/>
</dbReference>
<sequence length="367" mass="39575">MSFTFIKHDTNIDFIGKRYWVYAVSVLLILIGIISAVWGNGLKMGIDFAGGVIVQVQFQEPVADEALKKGLDIPALPGISTQRFGEGGRDYLLRFSSAENADATHLRTTVMEALTATFPGNTAEIVRLEIVGPKVGADLTNKALSALYYAILLIAVYISGRFEQRWMAGAIMAAALWGGIYVAGLTGLGMGWLVLLALGITMAVCFVLRLNFALGAVVGLIHDVAITVGLLSLMNVEIDLNVMAALMTLVGFSLNDTIIIYDRLRENLRATPDLDMAHLINKSVNQTLSRTILTSGTTLLSTLALYFLGGGVIHDFALTMLIGVVVGTASSIYVSSAILLALGDTDFYVRLVQRKEQYERPGEHGVV</sequence>